<keyword evidence="1" id="KW-0812">Transmembrane</keyword>
<keyword evidence="3" id="KW-1185">Reference proteome</keyword>
<evidence type="ECO:0000313" key="2">
    <source>
        <dbReference type="EMBL" id="CAH1417572.1"/>
    </source>
</evidence>
<evidence type="ECO:0000313" key="3">
    <source>
        <dbReference type="Proteomes" id="UP001157418"/>
    </source>
</evidence>
<evidence type="ECO:0000256" key="1">
    <source>
        <dbReference type="SAM" id="Phobius"/>
    </source>
</evidence>
<dbReference type="AlphaFoldDB" id="A0AAU9LVG8"/>
<organism evidence="2 3">
    <name type="scientific">Lactuca virosa</name>
    <dbReference type="NCBI Taxonomy" id="75947"/>
    <lineage>
        <taxon>Eukaryota</taxon>
        <taxon>Viridiplantae</taxon>
        <taxon>Streptophyta</taxon>
        <taxon>Embryophyta</taxon>
        <taxon>Tracheophyta</taxon>
        <taxon>Spermatophyta</taxon>
        <taxon>Magnoliopsida</taxon>
        <taxon>eudicotyledons</taxon>
        <taxon>Gunneridae</taxon>
        <taxon>Pentapetalae</taxon>
        <taxon>asterids</taxon>
        <taxon>campanulids</taxon>
        <taxon>Asterales</taxon>
        <taxon>Asteraceae</taxon>
        <taxon>Cichorioideae</taxon>
        <taxon>Cichorieae</taxon>
        <taxon>Lactucinae</taxon>
        <taxon>Lactuca</taxon>
    </lineage>
</organism>
<keyword evidence="1" id="KW-0472">Membrane</keyword>
<feature type="transmembrane region" description="Helical" evidence="1">
    <location>
        <begin position="48"/>
        <end position="68"/>
    </location>
</feature>
<gene>
    <name evidence="2" type="ORF">LVIROSA_LOCUS5242</name>
</gene>
<proteinExistence type="predicted"/>
<dbReference type="EMBL" id="CAKMRJ010000113">
    <property type="protein sequence ID" value="CAH1417572.1"/>
    <property type="molecule type" value="Genomic_DNA"/>
</dbReference>
<sequence length="155" mass="17701">MRKSCVSVMCRYHAGSFPFVEEVPETKMKTVSDMIQQKGQSKRSAKPVAFVMWGLLPPFYCLICFQLHCPFLNVTLLIIFSTPSTPICQVTPTVDYKWLLLSYALSIPDSKLMRASDYSPQPSDDCSPIFLLASPPCVPTACFIRQYRYRFFSFI</sequence>
<comment type="caution">
    <text evidence="2">The sequence shown here is derived from an EMBL/GenBank/DDBJ whole genome shotgun (WGS) entry which is preliminary data.</text>
</comment>
<accession>A0AAU9LVG8</accession>
<reference evidence="2 3" key="1">
    <citation type="submission" date="2022-01" db="EMBL/GenBank/DDBJ databases">
        <authorList>
            <person name="Xiong W."/>
            <person name="Schranz E."/>
        </authorList>
    </citation>
    <scope>NUCLEOTIDE SEQUENCE [LARGE SCALE GENOMIC DNA]</scope>
</reference>
<protein>
    <submittedName>
        <fullName evidence="2">Uncharacterized protein</fullName>
    </submittedName>
</protein>
<keyword evidence="1" id="KW-1133">Transmembrane helix</keyword>
<dbReference type="Proteomes" id="UP001157418">
    <property type="component" value="Unassembled WGS sequence"/>
</dbReference>
<name>A0AAU9LVG8_9ASTR</name>